<evidence type="ECO:0000313" key="7">
    <source>
        <dbReference type="EMBL" id="ESW05924.1"/>
    </source>
</evidence>
<evidence type="ECO:0000256" key="2">
    <source>
        <dbReference type="ARBA" id="ARBA00005982"/>
    </source>
</evidence>
<feature type="transmembrane region" description="Helical" evidence="6">
    <location>
        <begin position="356"/>
        <end position="377"/>
    </location>
</feature>
<dbReference type="GO" id="GO:0022857">
    <property type="term" value="F:transmembrane transporter activity"/>
    <property type="evidence" value="ECO:0007669"/>
    <property type="project" value="InterPro"/>
</dbReference>
<dbReference type="eggNOG" id="KOG1237">
    <property type="taxonomic scope" value="Eukaryota"/>
</dbReference>
<evidence type="ECO:0000256" key="3">
    <source>
        <dbReference type="ARBA" id="ARBA00022692"/>
    </source>
</evidence>
<sequence length="432" mass="49168">MILWRSASSASGERLIYAGIVFLALGKSGQKLAENFLHYQLQQKINSKDQDTIPPNIWLTAPSIVGYIMQVFRFAALLMGGAFLLFLFGCVWYRREELAGESNVRKIQRICKAGLRKRKSNYPTTGDSYYWKGYKQAHLYEHGEGLRLLPRVPRQFRWLDKPAILKAEEDHEDVSDAETQEKKGNLCTVKDVREVKSLVPMIYLFVAFFAHSLLMASRNTFFIAQAGSIEDTENRNYVWILILITDGMNKISRFVCFVIASAFGWFKGMENGGGRLKRKSGTIIRIGFGMSCAVVCGVVAWYFEHRRRDSKKGVTTVTLIPQFLLLGMSEGLVNGGLENLFKGHVAKSMWRFEDSFIEVVFGVGELLIIPFIFTSWIQNSVEESHLENLYLMLAILNAVFLLGFAYYSIRYTYGEECPEDEKVTVEETSETA</sequence>
<dbReference type="InterPro" id="IPR000109">
    <property type="entry name" value="POT_fam"/>
</dbReference>
<feature type="transmembrane region" description="Helical" evidence="6">
    <location>
        <begin position="283"/>
        <end position="303"/>
    </location>
</feature>
<feature type="transmembrane region" description="Helical" evidence="6">
    <location>
        <begin position="237"/>
        <end position="263"/>
    </location>
</feature>
<reference evidence="8" key="1">
    <citation type="journal article" date="2014" name="Nat. Genet.">
        <title>A reference genome for common bean and genome-wide analysis of dual domestications.</title>
        <authorList>
            <person name="Schmutz J."/>
            <person name="McClean P.E."/>
            <person name="Mamidi S."/>
            <person name="Wu G.A."/>
            <person name="Cannon S.B."/>
            <person name="Grimwood J."/>
            <person name="Jenkins J."/>
            <person name="Shu S."/>
            <person name="Song Q."/>
            <person name="Chavarro C."/>
            <person name="Torres-Torres M."/>
            <person name="Geffroy V."/>
            <person name="Moghaddam S.M."/>
            <person name="Gao D."/>
            <person name="Abernathy B."/>
            <person name="Barry K."/>
            <person name="Blair M."/>
            <person name="Brick M.A."/>
            <person name="Chovatia M."/>
            <person name="Gepts P."/>
            <person name="Goodstein D.M."/>
            <person name="Gonzales M."/>
            <person name="Hellsten U."/>
            <person name="Hyten D.L."/>
            <person name="Jia G."/>
            <person name="Kelly J.D."/>
            <person name="Kudrna D."/>
            <person name="Lee R."/>
            <person name="Richard M.M."/>
            <person name="Miklas P.N."/>
            <person name="Osorno J.M."/>
            <person name="Rodrigues J."/>
            <person name="Thareau V."/>
            <person name="Urrea C.A."/>
            <person name="Wang M."/>
            <person name="Yu Y."/>
            <person name="Zhang M."/>
            <person name="Wing R.A."/>
            <person name="Cregan P.B."/>
            <person name="Rokhsar D.S."/>
            <person name="Jackson S.A."/>
        </authorList>
    </citation>
    <scope>NUCLEOTIDE SEQUENCE [LARGE SCALE GENOMIC DNA]</scope>
    <source>
        <strain evidence="8">cv. G19833</strain>
    </source>
</reference>
<keyword evidence="8" id="KW-1185">Reference proteome</keyword>
<feature type="transmembrane region" description="Helical" evidence="6">
    <location>
        <begin position="198"/>
        <end position="216"/>
    </location>
</feature>
<dbReference type="SUPFAM" id="SSF103473">
    <property type="entry name" value="MFS general substrate transporter"/>
    <property type="match status" value="1"/>
</dbReference>
<feature type="transmembrane region" description="Helical" evidence="6">
    <location>
        <begin position="389"/>
        <end position="409"/>
    </location>
</feature>
<dbReference type="STRING" id="3885.V7AK55"/>
<dbReference type="Gene3D" id="1.20.1250.20">
    <property type="entry name" value="MFS general substrate transporter like domains"/>
    <property type="match status" value="1"/>
</dbReference>
<gene>
    <name evidence="7" type="ORF">PHAVU_010G004300g</name>
</gene>
<keyword evidence="3 6" id="KW-0812">Transmembrane</keyword>
<keyword evidence="5 6" id="KW-0472">Membrane</keyword>
<dbReference type="InterPro" id="IPR036259">
    <property type="entry name" value="MFS_trans_sf"/>
</dbReference>
<protein>
    <submittedName>
        <fullName evidence="7">Uncharacterized protein</fullName>
    </submittedName>
</protein>
<evidence type="ECO:0000256" key="6">
    <source>
        <dbReference type="SAM" id="Phobius"/>
    </source>
</evidence>
<dbReference type="Proteomes" id="UP000000226">
    <property type="component" value="Chromosome 10"/>
</dbReference>
<name>V7AK55_PHAVU</name>
<accession>V7AK55</accession>
<evidence type="ECO:0000313" key="8">
    <source>
        <dbReference type="Proteomes" id="UP000000226"/>
    </source>
</evidence>
<comment type="subcellular location">
    <subcellularLocation>
        <location evidence="1">Membrane</location>
        <topology evidence="1">Multi-pass membrane protein</topology>
    </subcellularLocation>
</comment>
<dbReference type="AlphaFoldDB" id="V7AK55"/>
<evidence type="ECO:0000256" key="1">
    <source>
        <dbReference type="ARBA" id="ARBA00004141"/>
    </source>
</evidence>
<dbReference type="PANTHER" id="PTHR11654">
    <property type="entry name" value="OLIGOPEPTIDE TRANSPORTER-RELATED"/>
    <property type="match status" value="1"/>
</dbReference>
<dbReference type="GO" id="GO:0016020">
    <property type="term" value="C:membrane"/>
    <property type="evidence" value="ECO:0007669"/>
    <property type="project" value="UniProtKB-SubCell"/>
</dbReference>
<dbReference type="Pfam" id="PF00854">
    <property type="entry name" value="PTR2"/>
    <property type="match status" value="1"/>
</dbReference>
<dbReference type="EMBL" id="CM002297">
    <property type="protein sequence ID" value="ESW05924.1"/>
    <property type="molecule type" value="Genomic_DNA"/>
</dbReference>
<comment type="similarity">
    <text evidence="2">Belongs to the major facilitator superfamily. Proton-dependent oligopeptide transporter (POT/PTR) (TC 2.A.17) family.</text>
</comment>
<dbReference type="Gramene" id="ESW05924">
    <property type="protein sequence ID" value="ESW05924"/>
    <property type="gene ID" value="PHAVU_010G004300g"/>
</dbReference>
<organism evidence="7 8">
    <name type="scientific">Phaseolus vulgaris</name>
    <name type="common">Kidney bean</name>
    <name type="synonym">French bean</name>
    <dbReference type="NCBI Taxonomy" id="3885"/>
    <lineage>
        <taxon>Eukaryota</taxon>
        <taxon>Viridiplantae</taxon>
        <taxon>Streptophyta</taxon>
        <taxon>Embryophyta</taxon>
        <taxon>Tracheophyta</taxon>
        <taxon>Spermatophyta</taxon>
        <taxon>Magnoliopsida</taxon>
        <taxon>eudicotyledons</taxon>
        <taxon>Gunneridae</taxon>
        <taxon>Pentapetalae</taxon>
        <taxon>rosids</taxon>
        <taxon>fabids</taxon>
        <taxon>Fabales</taxon>
        <taxon>Fabaceae</taxon>
        <taxon>Papilionoideae</taxon>
        <taxon>50 kb inversion clade</taxon>
        <taxon>NPAAA clade</taxon>
        <taxon>indigoferoid/millettioid clade</taxon>
        <taxon>Phaseoleae</taxon>
        <taxon>Phaseolus</taxon>
    </lineage>
</organism>
<dbReference type="OrthoDB" id="1181826at2759"/>
<feature type="transmembrane region" description="Helical" evidence="6">
    <location>
        <begin position="74"/>
        <end position="94"/>
    </location>
</feature>
<keyword evidence="4 6" id="KW-1133">Transmembrane helix</keyword>
<proteinExistence type="inferred from homology"/>
<dbReference type="OMA" id="IMIEERI"/>
<evidence type="ECO:0000256" key="4">
    <source>
        <dbReference type="ARBA" id="ARBA00022989"/>
    </source>
</evidence>
<evidence type="ECO:0000256" key="5">
    <source>
        <dbReference type="ARBA" id="ARBA00023136"/>
    </source>
</evidence>